<dbReference type="InterPro" id="IPR001320">
    <property type="entry name" value="Iontro_rcpt_C"/>
</dbReference>
<feature type="compositionally biased region" description="Low complexity" evidence="2">
    <location>
        <begin position="35"/>
        <end position="50"/>
    </location>
</feature>
<dbReference type="PANTHER" id="PTHR35936:SF17">
    <property type="entry name" value="ARGININE-BINDING EXTRACELLULAR PROTEIN ARTP"/>
    <property type="match status" value="1"/>
</dbReference>
<evidence type="ECO:0000313" key="7">
    <source>
        <dbReference type="EMBL" id="CAB5019318.1"/>
    </source>
</evidence>
<evidence type="ECO:0000259" key="3">
    <source>
        <dbReference type="SMART" id="SM00062"/>
    </source>
</evidence>
<evidence type="ECO:0000313" key="6">
    <source>
        <dbReference type="EMBL" id="CAB4940112.1"/>
    </source>
</evidence>
<dbReference type="EMBL" id="CAFBPU010000002">
    <property type="protein sequence ID" value="CAB5019318.1"/>
    <property type="molecule type" value="Genomic_DNA"/>
</dbReference>
<dbReference type="InterPro" id="IPR001638">
    <property type="entry name" value="Solute-binding_3/MltF_N"/>
</dbReference>
<dbReference type="AlphaFoldDB" id="A0A6J7BP97"/>
<dbReference type="SMART" id="SM00079">
    <property type="entry name" value="PBPe"/>
    <property type="match status" value="1"/>
</dbReference>
<sequence length="302" mass="31109">MRRSLTVLVPAFAGLLLAGCGSSTTVDPSITESVSAPGSTTASESPSASADPCATGALTTVTAGKLTVGTDTPAYPPYFADDKPANGQGFESAVAYAVAEKLGFASADVTWVVVPFNNSYAPGKKTFDFDINQISITPERAKVVSFSDGYYTVNQAVVALTTSKIAGATTLAALQAAKLGAQVGTTSLKYILSDIKPTQQPFVYNDTNGAKAALASGQIDGIVVDLPTAYYVTAAEIDGSKIVGQFAAVDAAGAEQYGMLFQKDSPLLPCVNKVLADLKTSGELQKIQDTWLAGVGAPYFTS</sequence>
<dbReference type="Gene3D" id="3.40.190.10">
    <property type="entry name" value="Periplasmic binding protein-like II"/>
    <property type="match status" value="2"/>
</dbReference>
<dbReference type="SUPFAM" id="SSF53850">
    <property type="entry name" value="Periplasmic binding protein-like II"/>
    <property type="match status" value="1"/>
</dbReference>
<dbReference type="PANTHER" id="PTHR35936">
    <property type="entry name" value="MEMBRANE-BOUND LYTIC MUREIN TRANSGLYCOSYLASE F"/>
    <property type="match status" value="1"/>
</dbReference>
<dbReference type="EMBL" id="CAFBND010000032">
    <property type="protein sequence ID" value="CAB4940112.1"/>
    <property type="molecule type" value="Genomic_DNA"/>
</dbReference>
<keyword evidence="1" id="KW-0732">Signal</keyword>
<dbReference type="SMART" id="SM00062">
    <property type="entry name" value="PBPb"/>
    <property type="match status" value="1"/>
</dbReference>
<dbReference type="Pfam" id="PF00497">
    <property type="entry name" value="SBP_bac_3"/>
    <property type="match status" value="1"/>
</dbReference>
<protein>
    <submittedName>
        <fullName evidence="5">Unannotated protein</fullName>
    </submittedName>
</protein>
<proteinExistence type="predicted"/>
<dbReference type="CDD" id="cd13530">
    <property type="entry name" value="PBP2_peptides_like"/>
    <property type="match status" value="1"/>
</dbReference>
<feature type="region of interest" description="Disordered" evidence="2">
    <location>
        <begin position="28"/>
        <end position="52"/>
    </location>
</feature>
<organism evidence="5">
    <name type="scientific">freshwater metagenome</name>
    <dbReference type="NCBI Taxonomy" id="449393"/>
    <lineage>
        <taxon>unclassified sequences</taxon>
        <taxon>metagenomes</taxon>
        <taxon>ecological metagenomes</taxon>
    </lineage>
</organism>
<accession>A0A6J7BP97</accession>
<evidence type="ECO:0000313" key="5">
    <source>
        <dbReference type="EMBL" id="CAB4845978.1"/>
    </source>
</evidence>
<dbReference type="GO" id="GO:0016020">
    <property type="term" value="C:membrane"/>
    <property type="evidence" value="ECO:0007669"/>
    <property type="project" value="InterPro"/>
</dbReference>
<feature type="domain" description="Ionotropic glutamate receptor C-terminal" evidence="4">
    <location>
        <begin position="65"/>
        <end position="294"/>
    </location>
</feature>
<evidence type="ECO:0000259" key="4">
    <source>
        <dbReference type="SMART" id="SM00079"/>
    </source>
</evidence>
<dbReference type="GO" id="GO:0015276">
    <property type="term" value="F:ligand-gated monoatomic ion channel activity"/>
    <property type="evidence" value="ECO:0007669"/>
    <property type="project" value="InterPro"/>
</dbReference>
<reference evidence="5" key="1">
    <citation type="submission" date="2020-05" db="EMBL/GenBank/DDBJ databases">
        <authorList>
            <person name="Chiriac C."/>
            <person name="Salcher M."/>
            <person name="Ghai R."/>
            <person name="Kavagutti S V."/>
        </authorList>
    </citation>
    <scope>NUCLEOTIDE SEQUENCE</scope>
</reference>
<dbReference type="PROSITE" id="PS51257">
    <property type="entry name" value="PROKAR_LIPOPROTEIN"/>
    <property type="match status" value="1"/>
</dbReference>
<feature type="domain" description="Solute-binding protein family 3/N-terminal" evidence="3">
    <location>
        <begin position="65"/>
        <end position="295"/>
    </location>
</feature>
<evidence type="ECO:0000256" key="1">
    <source>
        <dbReference type="ARBA" id="ARBA00022729"/>
    </source>
</evidence>
<evidence type="ECO:0000256" key="2">
    <source>
        <dbReference type="SAM" id="MobiDB-lite"/>
    </source>
</evidence>
<dbReference type="EMBL" id="CAFBIZ010000003">
    <property type="protein sequence ID" value="CAB4845978.1"/>
    <property type="molecule type" value="Genomic_DNA"/>
</dbReference>
<gene>
    <name evidence="5" type="ORF">UFOPK3268_00046</name>
    <name evidence="6" type="ORF">UFOPK3752_01008</name>
    <name evidence="7" type="ORF">UFOPK4150_00148</name>
</gene>
<name>A0A6J7BP97_9ZZZZ</name>